<proteinExistence type="predicted"/>
<organism evidence="1 2">
    <name type="scientific">Geodermatophilus sabuli</name>
    <dbReference type="NCBI Taxonomy" id="1564158"/>
    <lineage>
        <taxon>Bacteria</taxon>
        <taxon>Bacillati</taxon>
        <taxon>Actinomycetota</taxon>
        <taxon>Actinomycetes</taxon>
        <taxon>Geodermatophilales</taxon>
        <taxon>Geodermatophilaceae</taxon>
        <taxon>Geodermatophilus</taxon>
    </lineage>
</organism>
<protein>
    <submittedName>
        <fullName evidence="1">Uncharacterized protein</fullName>
    </submittedName>
</protein>
<accession>A0A285EMV9</accession>
<dbReference type="Proteomes" id="UP000219514">
    <property type="component" value="Unassembled WGS sequence"/>
</dbReference>
<keyword evidence="2" id="KW-1185">Reference proteome</keyword>
<evidence type="ECO:0000313" key="2">
    <source>
        <dbReference type="Proteomes" id="UP000219514"/>
    </source>
</evidence>
<sequence>MAVLIVWVLVSVVAAVVIGRGFRRADASGSHDPGALLTTADLPPGFAADWVTEHR</sequence>
<reference evidence="1 2" key="1">
    <citation type="submission" date="2017-09" db="EMBL/GenBank/DDBJ databases">
        <authorList>
            <person name="Ehlers B."/>
            <person name="Leendertz F.H."/>
        </authorList>
    </citation>
    <scope>NUCLEOTIDE SEQUENCE [LARGE SCALE GENOMIC DNA]</scope>
    <source>
        <strain evidence="1 2">DSM 46844</strain>
    </source>
</reference>
<gene>
    <name evidence="1" type="ORF">SAMN06893097_1223</name>
</gene>
<dbReference type="AlphaFoldDB" id="A0A285EMV9"/>
<name>A0A285EMV9_9ACTN</name>
<dbReference type="EMBL" id="OBDO01000022">
    <property type="protein sequence ID" value="SNX99416.1"/>
    <property type="molecule type" value="Genomic_DNA"/>
</dbReference>
<evidence type="ECO:0000313" key="1">
    <source>
        <dbReference type="EMBL" id="SNX99416.1"/>
    </source>
</evidence>